<evidence type="ECO:0000313" key="2">
    <source>
        <dbReference type="EMBL" id="MPC96284.1"/>
    </source>
</evidence>
<keyword evidence="3" id="KW-1185">Reference proteome</keyword>
<evidence type="ECO:0000256" key="1">
    <source>
        <dbReference type="SAM" id="MobiDB-lite"/>
    </source>
</evidence>
<dbReference type="AlphaFoldDB" id="A0A5B7JVA6"/>
<feature type="region of interest" description="Disordered" evidence="1">
    <location>
        <begin position="1"/>
        <end position="27"/>
    </location>
</feature>
<sequence>MLLQKPARGGDDNPMGDGGGGGGALLLRRPRETLRGVIGVVEVSIDFASTASSSSSSSSNFATATAAAAAKPDHVGYAAANSRAKHQYYTPA</sequence>
<dbReference type="EMBL" id="VSRR010105334">
    <property type="protein sequence ID" value="MPC96284.1"/>
    <property type="molecule type" value="Genomic_DNA"/>
</dbReference>
<evidence type="ECO:0000313" key="3">
    <source>
        <dbReference type="Proteomes" id="UP000324222"/>
    </source>
</evidence>
<comment type="caution">
    <text evidence="2">The sequence shown here is derived from an EMBL/GenBank/DDBJ whole genome shotgun (WGS) entry which is preliminary data.</text>
</comment>
<reference evidence="2 3" key="1">
    <citation type="submission" date="2019-05" db="EMBL/GenBank/DDBJ databases">
        <title>Another draft genome of Portunus trituberculatus and its Hox gene families provides insights of decapod evolution.</title>
        <authorList>
            <person name="Jeong J.-H."/>
            <person name="Song I."/>
            <person name="Kim S."/>
            <person name="Choi T."/>
            <person name="Kim D."/>
            <person name="Ryu S."/>
            <person name="Kim W."/>
        </authorList>
    </citation>
    <scope>NUCLEOTIDE SEQUENCE [LARGE SCALE GENOMIC DNA]</scope>
    <source>
        <tissue evidence="2">Muscle</tissue>
    </source>
</reference>
<accession>A0A5B7JVA6</accession>
<name>A0A5B7JVA6_PORTR</name>
<organism evidence="2 3">
    <name type="scientific">Portunus trituberculatus</name>
    <name type="common">Swimming crab</name>
    <name type="synonym">Neptunus trituberculatus</name>
    <dbReference type="NCBI Taxonomy" id="210409"/>
    <lineage>
        <taxon>Eukaryota</taxon>
        <taxon>Metazoa</taxon>
        <taxon>Ecdysozoa</taxon>
        <taxon>Arthropoda</taxon>
        <taxon>Crustacea</taxon>
        <taxon>Multicrustacea</taxon>
        <taxon>Malacostraca</taxon>
        <taxon>Eumalacostraca</taxon>
        <taxon>Eucarida</taxon>
        <taxon>Decapoda</taxon>
        <taxon>Pleocyemata</taxon>
        <taxon>Brachyura</taxon>
        <taxon>Eubrachyura</taxon>
        <taxon>Portunoidea</taxon>
        <taxon>Portunidae</taxon>
        <taxon>Portuninae</taxon>
        <taxon>Portunus</taxon>
    </lineage>
</organism>
<protein>
    <submittedName>
        <fullName evidence="2">Uncharacterized protein</fullName>
    </submittedName>
</protein>
<gene>
    <name evidence="2" type="ORF">E2C01_091536</name>
</gene>
<proteinExistence type="predicted"/>
<dbReference type="Proteomes" id="UP000324222">
    <property type="component" value="Unassembled WGS sequence"/>
</dbReference>